<dbReference type="CDD" id="cd03809">
    <property type="entry name" value="GT4_MtfB-like"/>
    <property type="match status" value="1"/>
</dbReference>
<comment type="caution">
    <text evidence="4">The sequence shown here is derived from an EMBL/GenBank/DDBJ whole genome shotgun (WGS) entry which is preliminary data.</text>
</comment>
<reference evidence="4 5" key="1">
    <citation type="journal article" date="2015" name="Nature">
        <title>rRNA introns, odd ribosomes, and small enigmatic genomes across a large radiation of phyla.</title>
        <authorList>
            <person name="Brown C.T."/>
            <person name="Hug L.A."/>
            <person name="Thomas B.C."/>
            <person name="Sharon I."/>
            <person name="Castelle C.J."/>
            <person name="Singh A."/>
            <person name="Wilkins M.J."/>
            <person name="Williams K.H."/>
            <person name="Banfield J.F."/>
        </authorList>
    </citation>
    <scope>NUCLEOTIDE SEQUENCE [LARGE SCALE GENOMIC DNA]</scope>
</reference>
<dbReference type="Pfam" id="PF00534">
    <property type="entry name" value="Glycos_transf_1"/>
    <property type="match status" value="1"/>
</dbReference>
<dbReference type="Proteomes" id="UP000034050">
    <property type="component" value="Unassembled WGS sequence"/>
</dbReference>
<dbReference type="Pfam" id="PF13439">
    <property type="entry name" value="Glyco_transf_4"/>
    <property type="match status" value="1"/>
</dbReference>
<evidence type="ECO:0000259" key="3">
    <source>
        <dbReference type="Pfam" id="PF13439"/>
    </source>
</evidence>
<accession>A0A0G1CPE8</accession>
<evidence type="ECO:0000313" key="5">
    <source>
        <dbReference type="Proteomes" id="UP000034050"/>
    </source>
</evidence>
<protein>
    <submittedName>
        <fullName evidence="4">Glycosyltransferase</fullName>
    </submittedName>
</protein>
<dbReference type="STRING" id="1618446.UV61_C0002G0155"/>
<dbReference type="SUPFAM" id="SSF53756">
    <property type="entry name" value="UDP-Glycosyltransferase/glycogen phosphorylase"/>
    <property type="match status" value="1"/>
</dbReference>
<evidence type="ECO:0000313" key="4">
    <source>
        <dbReference type="EMBL" id="KKS87434.1"/>
    </source>
</evidence>
<evidence type="ECO:0000256" key="1">
    <source>
        <dbReference type="ARBA" id="ARBA00022679"/>
    </source>
</evidence>
<dbReference type="PATRIC" id="fig|1618446.3.peg.280"/>
<proteinExistence type="predicted"/>
<dbReference type="AlphaFoldDB" id="A0A0G1CPE8"/>
<dbReference type="GO" id="GO:0009103">
    <property type="term" value="P:lipopolysaccharide biosynthetic process"/>
    <property type="evidence" value="ECO:0007669"/>
    <property type="project" value="TreeGrafter"/>
</dbReference>
<dbReference type="PANTHER" id="PTHR46401">
    <property type="entry name" value="GLYCOSYLTRANSFERASE WBBK-RELATED"/>
    <property type="match status" value="1"/>
</dbReference>
<feature type="domain" description="Glycosyltransferase subfamily 4-like N-terminal" evidence="3">
    <location>
        <begin position="48"/>
        <end position="137"/>
    </location>
</feature>
<sequence>MRVAIIEPPLMGHMLRGTGVYTRNLARALEDVTDMEIVMSEIESLPKNVDLYHFPYFDPFFRTLPVIRNKPTVVTVHDLTPIRFPEHFPRGIKGELKWQLQKYILRGIEAVITDSQASKVDVEKFVGLDPQKVHSVYLAPEPEFFEKRDKSEKENIRKKYQLPGKFAIYTGEVNWNKNLPNIIKAATLAKIHLLIISKSFIEKHEESYNPWKDSLLESQTLARNNPWVKGLGYVKLSELVTIYQMASVLLLPSYYEGFGLPVVEAFASGCPVITSDKGSLGEVAAGASLIVEPDDVSGMAKAIHSILTDQELGRKLIKKGKNKLSQFTWKKTADQTFNVYNSVLDK</sequence>
<dbReference type="GO" id="GO:0016757">
    <property type="term" value="F:glycosyltransferase activity"/>
    <property type="evidence" value="ECO:0007669"/>
    <property type="project" value="InterPro"/>
</dbReference>
<dbReference type="InterPro" id="IPR001296">
    <property type="entry name" value="Glyco_trans_1"/>
</dbReference>
<organism evidence="4 5">
    <name type="scientific">Candidatus Gottesmanbacteria bacterium GW2011_GWB1_43_11</name>
    <dbReference type="NCBI Taxonomy" id="1618446"/>
    <lineage>
        <taxon>Bacteria</taxon>
        <taxon>Candidatus Gottesmaniibacteriota</taxon>
    </lineage>
</organism>
<dbReference type="EMBL" id="LCFD01000002">
    <property type="protein sequence ID" value="KKS87434.1"/>
    <property type="molecule type" value="Genomic_DNA"/>
</dbReference>
<dbReference type="InterPro" id="IPR028098">
    <property type="entry name" value="Glyco_trans_4-like_N"/>
</dbReference>
<keyword evidence="1 4" id="KW-0808">Transferase</keyword>
<name>A0A0G1CPE8_9BACT</name>
<dbReference type="PANTHER" id="PTHR46401:SF2">
    <property type="entry name" value="GLYCOSYLTRANSFERASE WBBK-RELATED"/>
    <property type="match status" value="1"/>
</dbReference>
<gene>
    <name evidence="4" type="ORF">UV61_C0002G0155</name>
</gene>
<feature type="domain" description="Glycosyl transferase family 1" evidence="2">
    <location>
        <begin position="153"/>
        <end position="322"/>
    </location>
</feature>
<evidence type="ECO:0000259" key="2">
    <source>
        <dbReference type="Pfam" id="PF00534"/>
    </source>
</evidence>
<dbReference type="Gene3D" id="3.40.50.2000">
    <property type="entry name" value="Glycogen Phosphorylase B"/>
    <property type="match status" value="2"/>
</dbReference>